<dbReference type="GO" id="GO:0009306">
    <property type="term" value="P:protein secretion"/>
    <property type="evidence" value="ECO:0007669"/>
    <property type="project" value="InterPro"/>
</dbReference>
<name>A0A101HRQ9_9FIRM</name>
<reference evidence="2" key="1">
    <citation type="journal article" date="2015" name="MBio">
        <title>Genome-Resolved Metagenomic Analysis Reveals Roles for Candidate Phyla and Other Microbial Community Members in Biogeochemical Transformations in Oil Reservoirs.</title>
        <authorList>
            <person name="Hu P."/>
            <person name="Tom L."/>
            <person name="Singh A."/>
            <person name="Thomas B.C."/>
            <person name="Baker B.J."/>
            <person name="Piceno Y.M."/>
            <person name="Andersen G.L."/>
            <person name="Banfield J.F."/>
        </authorList>
    </citation>
    <scope>NUCLEOTIDE SEQUENCE [LARGE SCALE GENOMIC DNA]</scope>
</reference>
<dbReference type="Gene3D" id="3.40.1690.10">
    <property type="entry name" value="secretion proteins EscU"/>
    <property type="match status" value="1"/>
</dbReference>
<dbReference type="Proteomes" id="UP000054705">
    <property type="component" value="Unassembled WGS sequence"/>
</dbReference>
<gene>
    <name evidence="1" type="ORF">XD97_0701</name>
</gene>
<dbReference type="Pfam" id="PF01312">
    <property type="entry name" value="Bac_export_2"/>
    <property type="match status" value="1"/>
</dbReference>
<keyword evidence="1" id="KW-0969">Cilium</keyword>
<dbReference type="PANTHER" id="PTHR30531:SF12">
    <property type="entry name" value="FLAGELLAR BIOSYNTHETIC PROTEIN FLHB"/>
    <property type="match status" value="1"/>
</dbReference>
<dbReference type="EMBL" id="LGGS01000167">
    <property type="protein sequence ID" value="KUK81225.1"/>
    <property type="molecule type" value="Genomic_DNA"/>
</dbReference>
<dbReference type="InterPro" id="IPR006135">
    <property type="entry name" value="T3SS_substrate_exporter"/>
</dbReference>
<dbReference type="SUPFAM" id="SSF160544">
    <property type="entry name" value="EscU C-terminal domain-like"/>
    <property type="match status" value="1"/>
</dbReference>
<accession>A0A101HRQ9</accession>
<dbReference type="InterPro" id="IPR029025">
    <property type="entry name" value="T3SS_substrate_exporter_C"/>
</dbReference>
<keyword evidence="1" id="KW-0966">Cell projection</keyword>
<evidence type="ECO:0000313" key="2">
    <source>
        <dbReference type="Proteomes" id="UP000054705"/>
    </source>
</evidence>
<sequence>FHDVLCLKRGMVITMDDLRKEIATALRYEPEKDGAPVVVAAGRGRKAQQIKKIARETGVPLYQDQTLARTLHDLGVGMEIPPELYEAVAKVLVFVAGLDQKAGK</sequence>
<organism evidence="1 2">
    <name type="scientific">Pelotomaculum thermopropionicum</name>
    <dbReference type="NCBI Taxonomy" id="110500"/>
    <lineage>
        <taxon>Bacteria</taxon>
        <taxon>Bacillati</taxon>
        <taxon>Bacillota</taxon>
        <taxon>Clostridia</taxon>
        <taxon>Eubacteriales</taxon>
        <taxon>Desulfotomaculaceae</taxon>
        <taxon>Pelotomaculum</taxon>
    </lineage>
</organism>
<dbReference type="PANTHER" id="PTHR30531">
    <property type="entry name" value="FLAGELLAR BIOSYNTHETIC PROTEIN FLHB"/>
    <property type="match status" value="1"/>
</dbReference>
<comment type="caution">
    <text evidence="1">The sequence shown here is derived from an EMBL/GenBank/DDBJ whole genome shotgun (WGS) entry which is preliminary data.</text>
</comment>
<proteinExistence type="predicted"/>
<keyword evidence="1" id="KW-0282">Flagellum</keyword>
<dbReference type="GO" id="GO:0005886">
    <property type="term" value="C:plasma membrane"/>
    <property type="evidence" value="ECO:0007669"/>
    <property type="project" value="TreeGrafter"/>
</dbReference>
<dbReference type="PRINTS" id="PR00950">
    <property type="entry name" value="TYPE3IMSPROT"/>
</dbReference>
<evidence type="ECO:0000313" key="1">
    <source>
        <dbReference type="EMBL" id="KUK81225.1"/>
    </source>
</evidence>
<feature type="non-terminal residue" evidence="1">
    <location>
        <position position="1"/>
    </location>
</feature>
<dbReference type="PATRIC" id="fig|110500.4.peg.156"/>
<protein>
    <submittedName>
        <fullName evidence="1">Uncharacterized-like protein of the cytoplasmic domain of flagellar protein FhlB</fullName>
    </submittedName>
</protein>
<dbReference type="AlphaFoldDB" id="A0A101HRQ9"/>